<feature type="compositionally biased region" description="Basic and acidic residues" evidence="1">
    <location>
        <begin position="126"/>
        <end position="144"/>
    </location>
</feature>
<protein>
    <submittedName>
        <fullName evidence="2">Uncharacterized protein</fullName>
    </submittedName>
</protein>
<evidence type="ECO:0000313" key="2">
    <source>
        <dbReference type="EMBL" id="CED82710.1"/>
    </source>
</evidence>
<feature type="region of interest" description="Disordered" evidence="1">
    <location>
        <begin position="83"/>
        <end position="157"/>
    </location>
</feature>
<accession>A0A0F7SQ90</accession>
<dbReference type="EMBL" id="LN483142">
    <property type="protein sequence ID" value="CED82710.1"/>
    <property type="molecule type" value="Genomic_DNA"/>
</dbReference>
<proteinExistence type="predicted"/>
<sequence>MSYATTNPPSGTQDLRHGDSAPHSHSTSHSHEHTHGNVGSVPISGFALGAPIGEYSSSGVGSGVGIGSAAGVGAGAGVIGGTSSSTYTHTHDHSHADGHSHDHSHGHSHSHGTEGVTYGNTGGNRQDTDPARKENVGREAEKIKNNITPTDATRQNDKTYAGFDPKVNTHNDNLEPAVAKPKQVEHISTDGPHGLVWQESTGKYVHRRELEGKNSI</sequence>
<reference evidence="2" key="1">
    <citation type="submission" date="2014-08" db="EMBL/GenBank/DDBJ databases">
        <authorList>
            <person name="Sharma Rahul"/>
            <person name="Thines Marco"/>
        </authorList>
    </citation>
    <scope>NUCLEOTIDE SEQUENCE</scope>
</reference>
<evidence type="ECO:0000256" key="1">
    <source>
        <dbReference type="SAM" id="MobiDB-lite"/>
    </source>
</evidence>
<feature type="compositionally biased region" description="Polar residues" evidence="1">
    <location>
        <begin position="1"/>
        <end position="13"/>
    </location>
</feature>
<dbReference type="AlphaFoldDB" id="A0A0F7SQ90"/>
<name>A0A0F7SQ90_PHARH</name>
<feature type="compositionally biased region" description="Basic and acidic residues" evidence="1">
    <location>
        <begin position="89"/>
        <end position="105"/>
    </location>
</feature>
<organism evidence="2">
    <name type="scientific">Phaffia rhodozyma</name>
    <name type="common">Yeast</name>
    <name type="synonym">Xanthophyllomyces dendrorhous</name>
    <dbReference type="NCBI Taxonomy" id="264483"/>
    <lineage>
        <taxon>Eukaryota</taxon>
        <taxon>Fungi</taxon>
        <taxon>Dikarya</taxon>
        <taxon>Basidiomycota</taxon>
        <taxon>Agaricomycotina</taxon>
        <taxon>Tremellomycetes</taxon>
        <taxon>Cystofilobasidiales</taxon>
        <taxon>Mrakiaceae</taxon>
        <taxon>Phaffia</taxon>
    </lineage>
</organism>
<feature type="region of interest" description="Disordered" evidence="1">
    <location>
        <begin position="1"/>
        <end position="40"/>
    </location>
</feature>